<dbReference type="Pfam" id="PF04102">
    <property type="entry name" value="SlyX"/>
    <property type="match status" value="1"/>
</dbReference>
<reference evidence="2" key="1">
    <citation type="submission" date="2016-10" db="EMBL/GenBank/DDBJ databases">
        <title>Sequence of Gallionella enrichment culture.</title>
        <authorList>
            <person name="Poehlein A."/>
            <person name="Muehling M."/>
            <person name="Daniel R."/>
        </authorList>
    </citation>
    <scope>NUCLEOTIDE SEQUENCE</scope>
</reference>
<organism evidence="2">
    <name type="scientific">mine drainage metagenome</name>
    <dbReference type="NCBI Taxonomy" id="410659"/>
    <lineage>
        <taxon>unclassified sequences</taxon>
        <taxon>metagenomes</taxon>
        <taxon>ecological metagenomes</taxon>
    </lineage>
</organism>
<dbReference type="AlphaFoldDB" id="A0A1J5TF54"/>
<dbReference type="HAMAP" id="MF_00715">
    <property type="entry name" value="SlyX"/>
    <property type="match status" value="1"/>
</dbReference>
<accession>A0A1J5TF54</accession>
<dbReference type="Gene3D" id="1.20.5.300">
    <property type="match status" value="1"/>
</dbReference>
<name>A0A1J5TF54_9ZZZZ</name>
<dbReference type="InterPro" id="IPR007236">
    <property type="entry name" value="SlyX"/>
</dbReference>
<evidence type="ECO:0000313" key="2">
    <source>
        <dbReference type="EMBL" id="OIR19602.1"/>
    </source>
</evidence>
<dbReference type="PANTHER" id="PTHR36508">
    <property type="entry name" value="PROTEIN SLYX"/>
    <property type="match status" value="1"/>
</dbReference>
<dbReference type="EMBL" id="MLJW01000001">
    <property type="protein sequence ID" value="OIR19602.1"/>
    <property type="molecule type" value="Genomic_DNA"/>
</dbReference>
<keyword evidence="1" id="KW-0175">Coiled coil</keyword>
<gene>
    <name evidence="2" type="primary">slyX_1</name>
    <name evidence="2" type="ORF">GALL_04840</name>
</gene>
<evidence type="ECO:0000256" key="1">
    <source>
        <dbReference type="SAM" id="Coils"/>
    </source>
</evidence>
<proteinExistence type="inferred from homology"/>
<feature type="coiled-coil region" evidence="1">
    <location>
        <begin position="6"/>
        <end position="54"/>
    </location>
</feature>
<sequence length="68" mass="8044">MIEERLINIETKITFQEDLIEELNKTVYQQQQKLERLEAICEALAKQVRSLSDTRNEGMPANERPPHY</sequence>
<protein>
    <submittedName>
        <fullName evidence="2">Protein SlyX</fullName>
    </submittedName>
</protein>
<dbReference type="PANTHER" id="PTHR36508:SF1">
    <property type="entry name" value="PROTEIN SLYX"/>
    <property type="match status" value="1"/>
</dbReference>
<comment type="caution">
    <text evidence="2">The sequence shown here is derived from an EMBL/GenBank/DDBJ whole genome shotgun (WGS) entry which is preliminary data.</text>
</comment>